<evidence type="ECO:0000256" key="1">
    <source>
        <dbReference type="ARBA" id="ARBA00006803"/>
    </source>
</evidence>
<organism evidence="2 3">
    <name type="scientific">Pristionchus pacificus</name>
    <name type="common">Parasitic nematode worm</name>
    <dbReference type="NCBI Taxonomy" id="54126"/>
    <lineage>
        <taxon>Eukaryota</taxon>
        <taxon>Metazoa</taxon>
        <taxon>Ecdysozoa</taxon>
        <taxon>Nematoda</taxon>
        <taxon>Chromadorea</taxon>
        <taxon>Rhabditida</taxon>
        <taxon>Rhabditina</taxon>
        <taxon>Diplogasteromorpha</taxon>
        <taxon>Diplogasteroidea</taxon>
        <taxon>Neodiplogasteridae</taxon>
        <taxon>Pristionchus</taxon>
    </lineage>
</organism>
<dbReference type="Proteomes" id="UP000005239">
    <property type="component" value="Unassembled WGS sequence"/>
</dbReference>
<dbReference type="PANTHER" id="PTHR47521:SF7">
    <property type="entry name" value="SERPENTINE RECEPTOR CLASS EPSILON-6"/>
    <property type="match status" value="1"/>
</dbReference>
<dbReference type="InterPro" id="IPR004151">
    <property type="entry name" value="7TM_GPCR_serpentine_rcpt_Sre"/>
</dbReference>
<name>A0A2A6CKD5_PRIPA</name>
<dbReference type="GO" id="GO:0007606">
    <property type="term" value="P:sensory perception of chemical stimulus"/>
    <property type="evidence" value="ECO:0007669"/>
    <property type="project" value="InterPro"/>
</dbReference>
<dbReference type="OrthoDB" id="5819751at2759"/>
<dbReference type="GO" id="GO:0016020">
    <property type="term" value="C:membrane"/>
    <property type="evidence" value="ECO:0007669"/>
    <property type="project" value="InterPro"/>
</dbReference>
<comment type="similarity">
    <text evidence="1">Belongs to the nematode receptor-like protein sre family.</text>
</comment>
<evidence type="ECO:0000313" key="3">
    <source>
        <dbReference type="Proteomes" id="UP000005239"/>
    </source>
</evidence>
<dbReference type="InterPro" id="IPR052860">
    <property type="entry name" value="NRL-GPCR1"/>
</dbReference>
<keyword evidence="3" id="KW-1185">Reference proteome</keyword>
<dbReference type="AlphaFoldDB" id="A0A2A6CKD5"/>
<reference evidence="3" key="1">
    <citation type="journal article" date="2008" name="Nat. Genet.">
        <title>The Pristionchus pacificus genome provides a unique perspective on nematode lifestyle and parasitism.</title>
        <authorList>
            <person name="Dieterich C."/>
            <person name="Clifton S.W."/>
            <person name="Schuster L.N."/>
            <person name="Chinwalla A."/>
            <person name="Delehaunty K."/>
            <person name="Dinkelacker I."/>
            <person name="Fulton L."/>
            <person name="Fulton R."/>
            <person name="Godfrey J."/>
            <person name="Minx P."/>
            <person name="Mitreva M."/>
            <person name="Roeseler W."/>
            <person name="Tian H."/>
            <person name="Witte H."/>
            <person name="Yang S.P."/>
            <person name="Wilson R.K."/>
            <person name="Sommer R.J."/>
        </authorList>
    </citation>
    <scope>NUCLEOTIDE SEQUENCE [LARGE SCALE GENOMIC DNA]</scope>
    <source>
        <strain evidence="3">PS312</strain>
    </source>
</reference>
<proteinExistence type="inferred from homology"/>
<dbReference type="PANTHER" id="PTHR47521">
    <property type="entry name" value="SERPENTINE RECEPTOR, CLASS E (EPSILON)-RELATED"/>
    <property type="match status" value="1"/>
</dbReference>
<accession>A0A2A6CKD5</accession>
<evidence type="ECO:0000313" key="2">
    <source>
        <dbReference type="EnsemblMetazoa" id="PPA34192.1"/>
    </source>
</evidence>
<gene>
    <name evidence="2" type="primary">WBGene00272561</name>
</gene>
<reference evidence="2" key="2">
    <citation type="submission" date="2022-06" db="UniProtKB">
        <authorList>
            <consortium name="EnsemblMetazoa"/>
        </authorList>
    </citation>
    <scope>IDENTIFICATION</scope>
    <source>
        <strain evidence="2">PS312</strain>
    </source>
</reference>
<dbReference type="EnsemblMetazoa" id="PPA34192.1">
    <property type="protein sequence ID" value="PPA34192.1"/>
    <property type="gene ID" value="WBGene00272561"/>
</dbReference>
<protein>
    <submittedName>
        <fullName evidence="2">G protein-coupled receptor</fullName>
    </submittedName>
</protein>
<dbReference type="Pfam" id="PF03125">
    <property type="entry name" value="Sre"/>
    <property type="match status" value="1"/>
</dbReference>
<sequence length="284" mass="32816">MFSVAQTLLMVGSVSREALFAYSSVLSLLVATERSIATYAYAWYEKQTPPTFLVFVIVGGLTEAYSITVGIFAVFEYYSIYCHLIFMATGGALGFMCFWAILRFNVGMHDRFRPHYFGFSEYCIARSYQIRENVLVLQVLRNVAYETVWYTIPTFALFLGYVLTPAGASLDLWRNLAVALYDLFIALFAIVAPLRLICSDIRFERGMRSMKLVDVMYDRWRKGNAKVESNFRSSQRVNRDVSRLHEALENKHLIMKQIQLPWRNARERVLMRAKSELKCIDNSE</sequence>
<accession>A0A8R1UK25</accession>